<dbReference type="EMBL" id="OZ034820">
    <property type="protein sequence ID" value="CAL1403534.1"/>
    <property type="molecule type" value="Genomic_DNA"/>
</dbReference>
<evidence type="ECO:0000256" key="1">
    <source>
        <dbReference type="SAM" id="Phobius"/>
    </source>
</evidence>
<keyword evidence="3" id="KW-1185">Reference proteome</keyword>
<protein>
    <submittedName>
        <fullName evidence="2">Uncharacterized protein</fullName>
    </submittedName>
</protein>
<name>A0AAV2FYV1_9ROSI</name>
<proteinExistence type="predicted"/>
<feature type="transmembrane region" description="Helical" evidence="1">
    <location>
        <begin position="222"/>
        <end position="245"/>
    </location>
</feature>
<dbReference type="AlphaFoldDB" id="A0AAV2FYV1"/>
<accession>A0AAV2FYV1</accession>
<evidence type="ECO:0000313" key="2">
    <source>
        <dbReference type="EMBL" id="CAL1403534.1"/>
    </source>
</evidence>
<organism evidence="2 3">
    <name type="scientific">Linum trigynum</name>
    <dbReference type="NCBI Taxonomy" id="586398"/>
    <lineage>
        <taxon>Eukaryota</taxon>
        <taxon>Viridiplantae</taxon>
        <taxon>Streptophyta</taxon>
        <taxon>Embryophyta</taxon>
        <taxon>Tracheophyta</taxon>
        <taxon>Spermatophyta</taxon>
        <taxon>Magnoliopsida</taxon>
        <taxon>eudicotyledons</taxon>
        <taxon>Gunneridae</taxon>
        <taxon>Pentapetalae</taxon>
        <taxon>rosids</taxon>
        <taxon>fabids</taxon>
        <taxon>Malpighiales</taxon>
        <taxon>Linaceae</taxon>
        <taxon>Linum</taxon>
    </lineage>
</organism>
<keyword evidence="1" id="KW-1133">Transmembrane helix</keyword>
<keyword evidence="1" id="KW-0472">Membrane</keyword>
<sequence length="260" mass="28948">MQTHVSMGSIFQLRSSSDYYLNANYFDPKDNNIYVHRLTDSAAAGGKERWEYTAAIGETQEFKELELSSGVVIRGEKLAELVGDLRPAAATHDDTSSSRATSFYSLRVNNEGRCYIRSDVVGDFLHGSRLNATFDWSKYGAVVTRTSASTTSEEKWKVVAEEKTKELEACLLKLKEVSGEKGGEEKELAGSGGEGEEEGYWEVSSTWKEGRVSRPGFMDCSAVLVVVFYFLGLYYWGAKLLAVLFRKRSQNTQDNDGGMQ</sequence>
<gene>
    <name evidence="2" type="ORF">LTRI10_LOCUS43459</name>
</gene>
<dbReference type="Proteomes" id="UP001497516">
    <property type="component" value="Chromosome 7"/>
</dbReference>
<reference evidence="2 3" key="1">
    <citation type="submission" date="2024-04" db="EMBL/GenBank/DDBJ databases">
        <authorList>
            <person name="Fracassetti M."/>
        </authorList>
    </citation>
    <scope>NUCLEOTIDE SEQUENCE [LARGE SCALE GENOMIC DNA]</scope>
</reference>
<evidence type="ECO:0000313" key="3">
    <source>
        <dbReference type="Proteomes" id="UP001497516"/>
    </source>
</evidence>
<keyword evidence="1" id="KW-0812">Transmembrane</keyword>